<dbReference type="Proteomes" id="UP000515518">
    <property type="component" value="Chromosome"/>
</dbReference>
<accession>A0A7G6RIF1</accession>
<dbReference type="EMBL" id="CP050549">
    <property type="protein sequence ID" value="QND42033.1"/>
    <property type="molecule type" value="Genomic_DNA"/>
</dbReference>
<evidence type="ECO:0000313" key="1">
    <source>
        <dbReference type="EMBL" id="QND42033.1"/>
    </source>
</evidence>
<evidence type="ECO:0000313" key="2">
    <source>
        <dbReference type="Proteomes" id="UP000515518"/>
    </source>
</evidence>
<gene>
    <name evidence="1" type="ORF">HB770_06480</name>
</gene>
<protein>
    <submittedName>
        <fullName evidence="1">Uncharacterized protein</fullName>
    </submittedName>
</protein>
<proteinExistence type="predicted"/>
<dbReference type="AlphaFoldDB" id="A0A7G6RIF1"/>
<sequence>MMHVVIPKPRTLLGDMLYLMHVIIPKPRTLLGDMLYLMHVIIPKPRTLLGDMHWLRLALHLLAYHDATSVDELTLLAYLNISMRLNTSAPMPS</sequence>
<name>A0A7G6RIF1_RHILV</name>
<organism evidence="1 2">
    <name type="scientific">Rhizobium leguminosarum bv. viciae</name>
    <dbReference type="NCBI Taxonomy" id="387"/>
    <lineage>
        <taxon>Bacteria</taxon>
        <taxon>Pseudomonadati</taxon>
        <taxon>Pseudomonadota</taxon>
        <taxon>Alphaproteobacteria</taxon>
        <taxon>Hyphomicrobiales</taxon>
        <taxon>Rhizobiaceae</taxon>
        <taxon>Rhizobium/Agrobacterium group</taxon>
        <taxon>Rhizobium</taxon>
    </lineage>
</organism>
<reference evidence="2" key="1">
    <citation type="journal article" date="2020" name="Mol. Plant Microbe">
        <title>Rhizobial microsymbionts of the narrowly endemic Oxytropis species growing in Kamchatka are characterized by significant genetic diversity and possess a set of genes that are associated with T3SS and T6SS secretion systems and can affect the development of symbiosis.</title>
        <authorList>
            <person name="Safronova V."/>
            <person name="Guro P."/>
            <person name="Sazanova A."/>
            <person name="Kuznetsova I."/>
            <person name="Belimov A."/>
            <person name="Yakubov V."/>
            <person name="Chirak E."/>
            <person name="Afonin A."/>
            <person name="Gogolev Y."/>
            <person name="Andronov E."/>
            <person name="Tikhonovich I."/>
        </authorList>
    </citation>
    <scope>NUCLEOTIDE SEQUENCE [LARGE SCALE GENOMIC DNA]</scope>
    <source>
        <strain evidence="2">RCAM0610</strain>
    </source>
</reference>